<protein>
    <submittedName>
        <fullName evidence="1">Uncharacterized protein</fullName>
    </submittedName>
</protein>
<evidence type="ECO:0000313" key="2">
    <source>
        <dbReference type="Proteomes" id="UP000011704"/>
    </source>
</evidence>
<accession>M1ZA68</accession>
<comment type="caution">
    <text evidence="1">The sequence shown here is derived from an EMBL/GenBank/DDBJ whole genome shotgun (WGS) entry which is preliminary data.</text>
</comment>
<dbReference type="Proteomes" id="UP000011704">
    <property type="component" value="Unassembled WGS sequence"/>
</dbReference>
<dbReference type="RefSeq" id="WP_005007320.1">
    <property type="nucleotide sequence ID" value="NZ_HG422173.1"/>
</dbReference>
<gene>
    <name evidence="1" type="ORF">NITGR_250030</name>
</gene>
<name>M1ZA68_NITG3</name>
<dbReference type="InParanoid" id="M1ZA68"/>
<sequence length="53" mass="6123">MELENELNQIAKLGEREALSVEQLKKHLKRFDNRKIIELLRSVQNADGAMSQS</sequence>
<dbReference type="EMBL" id="CAQJ01000028">
    <property type="protein sequence ID" value="CCQ90117.1"/>
    <property type="molecule type" value="Genomic_DNA"/>
</dbReference>
<proteinExistence type="predicted"/>
<dbReference type="STRING" id="1266370.NITGR_250030"/>
<reference evidence="1 2" key="1">
    <citation type="journal article" date="2013" name="Front. Microbiol.">
        <title>The genome of Nitrospina gracilis illuminates the metabolism and evolution of the major marine nitrite oxidizer.</title>
        <authorList>
            <person name="Luecker S."/>
            <person name="Nowka B."/>
            <person name="Rattei T."/>
            <person name="Spieck E."/>
            <person name="and Daims H."/>
        </authorList>
    </citation>
    <scope>NUCLEOTIDE SEQUENCE [LARGE SCALE GENOMIC DNA]</scope>
    <source>
        <strain evidence="1 2">3/211</strain>
    </source>
</reference>
<organism evidence="1 2">
    <name type="scientific">Nitrospina gracilis (strain 3/211)</name>
    <dbReference type="NCBI Taxonomy" id="1266370"/>
    <lineage>
        <taxon>Bacteria</taxon>
        <taxon>Pseudomonadati</taxon>
        <taxon>Nitrospinota/Tectimicrobiota group</taxon>
        <taxon>Nitrospinota</taxon>
        <taxon>Nitrospinia</taxon>
        <taxon>Nitrospinales</taxon>
        <taxon>Nitrospinaceae</taxon>
        <taxon>Nitrospina</taxon>
    </lineage>
</organism>
<dbReference type="AlphaFoldDB" id="M1ZA68"/>
<dbReference type="HOGENOM" id="CLU_3063940_0_0_0"/>
<keyword evidence="2" id="KW-1185">Reference proteome</keyword>
<evidence type="ECO:0000313" key="1">
    <source>
        <dbReference type="EMBL" id="CCQ90117.1"/>
    </source>
</evidence>